<dbReference type="InterPro" id="IPR016181">
    <property type="entry name" value="Acyl_CoA_acyltransferase"/>
</dbReference>
<dbReference type="eggNOG" id="COG1670">
    <property type="taxonomic scope" value="Bacteria"/>
</dbReference>
<sequence length="206" mass="23921">MIEIFAAVYPIYLLILLILFNTHLLVLKMIETARLRLRQWRAEDYIAFAAMGSNPQVMEYFPKLLTRAESDAMIDRMKSIIDTQGWGFWAVELKHNQQFIGFTGLHDQPTQFSFSPCVEIGWRLDQAYWGQGYAPEAAQAALAFAFDQLKLDKVIAFTTVDNAKSQKVMQKLNMKYVTQFQHPALAKDHPLSWHVLYEILQKDFIR</sequence>
<evidence type="ECO:0000256" key="1">
    <source>
        <dbReference type="SAM" id="Phobius"/>
    </source>
</evidence>
<reference evidence="3 4" key="1">
    <citation type="submission" date="2013-02" db="EMBL/GenBank/DDBJ databases">
        <title>The Genome Sequence of Acinetobacter sp. NIPH 758.</title>
        <authorList>
            <consortium name="The Broad Institute Genome Sequencing Platform"/>
            <consortium name="The Broad Institute Genome Sequencing Center for Infectious Disease"/>
            <person name="Cerqueira G."/>
            <person name="Feldgarden M."/>
            <person name="Courvalin P."/>
            <person name="Perichon B."/>
            <person name="Grillot-Courvalin C."/>
            <person name="Clermont D."/>
            <person name="Rocha E."/>
            <person name="Yoon E.-J."/>
            <person name="Nemec A."/>
            <person name="Walker B."/>
            <person name="Young S.K."/>
            <person name="Zeng Q."/>
            <person name="Gargeya S."/>
            <person name="Fitzgerald M."/>
            <person name="Haas B."/>
            <person name="Abouelleil A."/>
            <person name="Alvarado L."/>
            <person name="Arachchi H.M."/>
            <person name="Berlin A.M."/>
            <person name="Chapman S.B."/>
            <person name="Dewar J."/>
            <person name="Goldberg J."/>
            <person name="Griggs A."/>
            <person name="Gujja S."/>
            <person name="Hansen M."/>
            <person name="Howarth C."/>
            <person name="Imamovic A."/>
            <person name="Larimer J."/>
            <person name="McCowan C."/>
            <person name="Murphy C."/>
            <person name="Neiman D."/>
            <person name="Pearson M."/>
            <person name="Priest M."/>
            <person name="Roberts A."/>
            <person name="Saif S."/>
            <person name="Shea T."/>
            <person name="Sisk P."/>
            <person name="Sykes S."/>
            <person name="Wortman J."/>
            <person name="Nusbaum C."/>
            <person name="Birren B."/>
        </authorList>
    </citation>
    <scope>NUCLEOTIDE SEQUENCE [LARGE SCALE GENOMIC DNA]</scope>
    <source>
        <strain evidence="3 4">NIPH 758</strain>
    </source>
</reference>
<keyword evidence="1" id="KW-1133">Transmembrane helix</keyword>
<dbReference type="PANTHER" id="PTHR43792">
    <property type="entry name" value="GNAT FAMILY, PUTATIVE (AFU_ORTHOLOGUE AFUA_3G00765)-RELATED-RELATED"/>
    <property type="match status" value="1"/>
</dbReference>
<feature type="domain" description="N-acetyltransferase" evidence="2">
    <location>
        <begin position="24"/>
        <end position="202"/>
    </location>
</feature>
<comment type="caution">
    <text evidence="3">The sequence shown here is derived from an EMBL/GenBank/DDBJ whole genome shotgun (WGS) entry which is preliminary data.</text>
</comment>
<dbReference type="Pfam" id="PF13302">
    <property type="entry name" value="Acetyltransf_3"/>
    <property type="match status" value="1"/>
</dbReference>
<protein>
    <recommendedName>
        <fullName evidence="2">N-acetyltransferase domain-containing protein</fullName>
    </recommendedName>
</protein>
<evidence type="ECO:0000259" key="2">
    <source>
        <dbReference type="PROSITE" id="PS51186"/>
    </source>
</evidence>
<proteinExistence type="predicted"/>
<dbReference type="PATRIC" id="fig|1217712.3.peg.1502"/>
<dbReference type="AlphaFoldDB" id="N8WBC8"/>
<dbReference type="HOGENOM" id="CLU_013985_3_1_6"/>
<dbReference type="EMBL" id="APPC01000016">
    <property type="protein sequence ID" value="ENU92582.1"/>
    <property type="molecule type" value="Genomic_DNA"/>
</dbReference>
<keyword evidence="1" id="KW-0472">Membrane</keyword>
<gene>
    <name evidence="3" type="ORF">F971_01565</name>
</gene>
<accession>N8WBC8</accession>
<evidence type="ECO:0000313" key="3">
    <source>
        <dbReference type="EMBL" id="ENU92582.1"/>
    </source>
</evidence>
<dbReference type="GO" id="GO:0016747">
    <property type="term" value="F:acyltransferase activity, transferring groups other than amino-acyl groups"/>
    <property type="evidence" value="ECO:0007669"/>
    <property type="project" value="InterPro"/>
</dbReference>
<dbReference type="Gene3D" id="3.40.630.30">
    <property type="match status" value="1"/>
</dbReference>
<dbReference type="SUPFAM" id="SSF55729">
    <property type="entry name" value="Acyl-CoA N-acyltransferases (Nat)"/>
    <property type="match status" value="1"/>
</dbReference>
<keyword evidence="1" id="KW-0812">Transmembrane</keyword>
<dbReference type="InterPro" id="IPR051531">
    <property type="entry name" value="N-acetyltransferase"/>
</dbReference>
<dbReference type="InterPro" id="IPR000182">
    <property type="entry name" value="GNAT_dom"/>
</dbReference>
<organism evidence="3 4">
    <name type="scientific">Acinetobacter vivianii</name>
    <dbReference type="NCBI Taxonomy" id="1776742"/>
    <lineage>
        <taxon>Bacteria</taxon>
        <taxon>Pseudomonadati</taxon>
        <taxon>Pseudomonadota</taxon>
        <taxon>Gammaproteobacteria</taxon>
        <taxon>Moraxellales</taxon>
        <taxon>Moraxellaceae</taxon>
        <taxon>Acinetobacter</taxon>
    </lineage>
</organism>
<name>N8WBC8_9GAMM</name>
<dbReference type="PANTHER" id="PTHR43792:SF1">
    <property type="entry name" value="N-ACETYLTRANSFERASE DOMAIN-CONTAINING PROTEIN"/>
    <property type="match status" value="1"/>
</dbReference>
<dbReference type="Proteomes" id="UP000013049">
    <property type="component" value="Unassembled WGS sequence"/>
</dbReference>
<evidence type="ECO:0000313" key="4">
    <source>
        <dbReference type="Proteomes" id="UP000013049"/>
    </source>
</evidence>
<feature type="transmembrane region" description="Helical" evidence="1">
    <location>
        <begin position="6"/>
        <end position="27"/>
    </location>
</feature>
<dbReference type="PROSITE" id="PS51186">
    <property type="entry name" value="GNAT"/>
    <property type="match status" value="1"/>
</dbReference>